<name>A0A319DXF7_9EURO</name>
<evidence type="ECO:0000256" key="7">
    <source>
        <dbReference type="ARBA" id="ARBA00029873"/>
    </source>
</evidence>
<dbReference type="GO" id="GO:0061575">
    <property type="term" value="F:cyclin-dependent protein serine/threonine kinase activator activity"/>
    <property type="evidence" value="ECO:0007669"/>
    <property type="project" value="InterPro"/>
</dbReference>
<protein>
    <recommendedName>
        <fullName evidence="2">RNA polymerase II transcription factor B subunit 3</fullName>
    </recommendedName>
    <alternativeName>
        <fullName evidence="8">RNA polymerase II transcription factor B 38 kDa subunit</fullName>
    </alternativeName>
    <alternativeName>
        <fullName evidence="7">RNA polymerase II transcription factor B p38 subunit</fullName>
    </alternativeName>
</protein>
<proteinExistence type="predicted"/>
<dbReference type="FunFam" id="3.30.40.10:FF:000037">
    <property type="entry name" value="Cdk-activating kinase assembly factor MAT1, centre"/>
    <property type="match status" value="1"/>
</dbReference>
<gene>
    <name evidence="13" type="ORF">BO71DRAFT_442160</name>
</gene>
<dbReference type="PROSITE" id="PS00518">
    <property type="entry name" value="ZF_RING_1"/>
    <property type="match status" value="1"/>
</dbReference>
<feature type="region of interest" description="Disordered" evidence="11">
    <location>
        <begin position="224"/>
        <end position="263"/>
    </location>
</feature>
<dbReference type="Pfam" id="PF06391">
    <property type="entry name" value="MAT1"/>
    <property type="match status" value="1"/>
</dbReference>
<evidence type="ECO:0000256" key="4">
    <source>
        <dbReference type="ARBA" id="ARBA00022771"/>
    </source>
</evidence>
<dbReference type="GO" id="GO:0016301">
    <property type="term" value="F:kinase activity"/>
    <property type="evidence" value="ECO:0007669"/>
    <property type="project" value="UniProtKB-KW"/>
</dbReference>
<organism evidence="13 14">
    <name type="scientific">Aspergillus ellipticus CBS 707.79</name>
    <dbReference type="NCBI Taxonomy" id="1448320"/>
    <lineage>
        <taxon>Eukaryota</taxon>
        <taxon>Fungi</taxon>
        <taxon>Dikarya</taxon>
        <taxon>Ascomycota</taxon>
        <taxon>Pezizomycotina</taxon>
        <taxon>Eurotiomycetes</taxon>
        <taxon>Eurotiomycetidae</taxon>
        <taxon>Eurotiales</taxon>
        <taxon>Aspergillaceae</taxon>
        <taxon>Aspergillus</taxon>
        <taxon>Aspergillus subgen. Circumdati</taxon>
    </lineage>
</organism>
<evidence type="ECO:0000256" key="11">
    <source>
        <dbReference type="SAM" id="MobiDB-lite"/>
    </source>
</evidence>
<feature type="coiled-coil region" evidence="10">
    <location>
        <begin position="163"/>
        <end position="197"/>
    </location>
</feature>
<keyword evidence="6" id="KW-0539">Nucleus</keyword>
<dbReference type="AlphaFoldDB" id="A0A319DXF7"/>
<dbReference type="GO" id="GO:0006289">
    <property type="term" value="P:nucleotide-excision repair"/>
    <property type="evidence" value="ECO:0007669"/>
    <property type="project" value="InterPro"/>
</dbReference>
<keyword evidence="13" id="KW-0808">Transferase</keyword>
<dbReference type="PANTHER" id="PTHR12683">
    <property type="entry name" value="CDK-ACTIVATING KINASE ASSEMBLY FACTOR MAT1"/>
    <property type="match status" value="1"/>
</dbReference>
<reference evidence="13 14" key="1">
    <citation type="submission" date="2018-02" db="EMBL/GenBank/DDBJ databases">
        <title>The genomes of Aspergillus section Nigri reveals drivers in fungal speciation.</title>
        <authorList>
            <consortium name="DOE Joint Genome Institute"/>
            <person name="Vesth T.C."/>
            <person name="Nybo J."/>
            <person name="Theobald S."/>
            <person name="Brandl J."/>
            <person name="Frisvad J.C."/>
            <person name="Nielsen K.F."/>
            <person name="Lyhne E.K."/>
            <person name="Kogle M.E."/>
            <person name="Kuo A."/>
            <person name="Riley R."/>
            <person name="Clum A."/>
            <person name="Nolan M."/>
            <person name="Lipzen A."/>
            <person name="Salamov A."/>
            <person name="Henrissat B."/>
            <person name="Wiebenga A."/>
            <person name="De vries R.P."/>
            <person name="Grigoriev I.V."/>
            <person name="Mortensen U.H."/>
            <person name="Andersen M.R."/>
            <person name="Baker S.E."/>
        </authorList>
    </citation>
    <scope>NUCLEOTIDE SEQUENCE [LARGE SCALE GENOMIC DNA]</scope>
    <source>
        <strain evidence="13 14">CBS 707.79</strain>
    </source>
</reference>
<dbReference type="NCBIfam" id="TIGR00570">
    <property type="entry name" value="cdk7"/>
    <property type="match status" value="1"/>
</dbReference>
<dbReference type="PROSITE" id="PS50089">
    <property type="entry name" value="ZF_RING_2"/>
    <property type="match status" value="1"/>
</dbReference>
<evidence type="ECO:0000259" key="12">
    <source>
        <dbReference type="PROSITE" id="PS50089"/>
    </source>
</evidence>
<keyword evidence="3" id="KW-0479">Metal-binding</keyword>
<dbReference type="CDD" id="cd16573">
    <property type="entry name" value="RING-HC_TFB3-like"/>
    <property type="match status" value="1"/>
</dbReference>
<feature type="domain" description="RING-type" evidence="12">
    <location>
        <begin position="18"/>
        <end position="61"/>
    </location>
</feature>
<keyword evidence="10" id="KW-0175">Coiled coil</keyword>
<dbReference type="InterPro" id="IPR015877">
    <property type="entry name" value="MAT1_centre"/>
</dbReference>
<dbReference type="GO" id="GO:0006357">
    <property type="term" value="P:regulation of transcription by RNA polymerase II"/>
    <property type="evidence" value="ECO:0007669"/>
    <property type="project" value="TreeGrafter"/>
</dbReference>
<dbReference type="InterPro" id="IPR004575">
    <property type="entry name" value="MAT1/Tfb3"/>
</dbReference>
<accession>A0A319DXF7</accession>
<dbReference type="Gene3D" id="3.30.40.10">
    <property type="entry name" value="Zinc/RING finger domain, C3HC4 (zinc finger)"/>
    <property type="match status" value="1"/>
</dbReference>
<keyword evidence="4 9" id="KW-0863">Zinc-finger</keyword>
<dbReference type="VEuPathDB" id="FungiDB:BO71DRAFT_442160"/>
<keyword evidence="5" id="KW-0862">Zinc</keyword>
<dbReference type="InterPro" id="IPR001841">
    <property type="entry name" value="Znf_RING"/>
</dbReference>
<dbReference type="SUPFAM" id="SSF57850">
    <property type="entry name" value="RING/U-box"/>
    <property type="match status" value="1"/>
</dbReference>
<evidence type="ECO:0000256" key="8">
    <source>
        <dbReference type="ARBA" id="ARBA00033277"/>
    </source>
</evidence>
<dbReference type="Pfam" id="PF17121">
    <property type="entry name" value="zf-C3HC4_5"/>
    <property type="match status" value="1"/>
</dbReference>
<keyword evidence="13" id="KW-0418">Kinase</keyword>
<evidence type="ECO:0000313" key="14">
    <source>
        <dbReference type="Proteomes" id="UP000247810"/>
    </source>
</evidence>
<evidence type="ECO:0000256" key="2">
    <source>
        <dbReference type="ARBA" id="ARBA00022257"/>
    </source>
</evidence>
<dbReference type="STRING" id="1448320.A0A319DXF7"/>
<evidence type="ECO:0000313" key="13">
    <source>
        <dbReference type="EMBL" id="PYH92888.1"/>
    </source>
</evidence>
<keyword evidence="14" id="KW-1185">Reference proteome</keyword>
<evidence type="ECO:0000256" key="9">
    <source>
        <dbReference type="PROSITE-ProRule" id="PRU00175"/>
    </source>
</evidence>
<dbReference type="PANTHER" id="PTHR12683:SF13">
    <property type="entry name" value="CDK-ACTIVATING KINASE ASSEMBLY FACTOR MAT1"/>
    <property type="match status" value="1"/>
</dbReference>
<dbReference type="GO" id="GO:0008270">
    <property type="term" value="F:zinc ion binding"/>
    <property type="evidence" value="ECO:0007669"/>
    <property type="project" value="UniProtKB-KW"/>
</dbReference>
<evidence type="ECO:0000256" key="10">
    <source>
        <dbReference type="SAM" id="Coils"/>
    </source>
</evidence>
<dbReference type="GO" id="GO:0070985">
    <property type="term" value="C:transcription factor TFIIK complex"/>
    <property type="evidence" value="ECO:0007669"/>
    <property type="project" value="UniProtKB-ARBA"/>
</dbReference>
<evidence type="ECO:0000256" key="1">
    <source>
        <dbReference type="ARBA" id="ARBA00004123"/>
    </source>
</evidence>
<dbReference type="InterPro" id="IPR013083">
    <property type="entry name" value="Znf_RING/FYVE/PHD"/>
</dbReference>
<sequence>MPPARDVIAHRGDDDEVCPVCKSSRYLNPDMRFLINPECYHKMCESCVDRIFSSGPANCPVAGCHKTLRKNRFRKQTFEDINVEREVDIRRRVMHILNRREEEFDSKRAYDDFLEQREEIIANLVHGTDVAKTESDLQKYASENMRSIRANQAIEAQEASSFREQQTQEQELARLRREAVRQEYENERREIMAGREDVLSRLAAGRPADAAAIAREGQKVLLKKSSARRSEEERIRQKQAALRNSDVKKSGPGAVSSSDKADDLGGSSLIKGLKKIKTPEPEKPYDPFMGYVPEKRDYYTLRDYYPNTYLDPVRQDTRMQAGGYDLQEYYSRTLMEAFAGLGCFIDEEISQRDIANASDISGPVATKGAAMAAVSSAGTPDASS</sequence>
<dbReference type="Proteomes" id="UP000247810">
    <property type="component" value="Unassembled WGS sequence"/>
</dbReference>
<dbReference type="EMBL" id="KZ825905">
    <property type="protein sequence ID" value="PYH92888.1"/>
    <property type="molecule type" value="Genomic_DNA"/>
</dbReference>
<dbReference type="OrthoDB" id="5963at2759"/>
<dbReference type="InterPro" id="IPR017907">
    <property type="entry name" value="Znf_RING_CS"/>
</dbReference>
<evidence type="ECO:0000256" key="5">
    <source>
        <dbReference type="ARBA" id="ARBA00022833"/>
    </source>
</evidence>
<evidence type="ECO:0000256" key="3">
    <source>
        <dbReference type="ARBA" id="ARBA00022723"/>
    </source>
</evidence>
<evidence type="ECO:0000256" key="6">
    <source>
        <dbReference type="ARBA" id="ARBA00023242"/>
    </source>
</evidence>
<comment type="subcellular location">
    <subcellularLocation>
        <location evidence="1">Nucleus</location>
    </subcellularLocation>
</comment>